<name>A0A521AM14_9SPHI</name>
<organism evidence="1 2">
    <name type="scientific">Solitalea koreensis</name>
    <dbReference type="NCBI Taxonomy" id="543615"/>
    <lineage>
        <taxon>Bacteria</taxon>
        <taxon>Pseudomonadati</taxon>
        <taxon>Bacteroidota</taxon>
        <taxon>Sphingobacteriia</taxon>
        <taxon>Sphingobacteriales</taxon>
        <taxon>Sphingobacteriaceae</taxon>
        <taxon>Solitalea</taxon>
    </lineage>
</organism>
<dbReference type="Pfam" id="PF05635">
    <property type="entry name" value="23S_rRNA_IVP"/>
    <property type="match status" value="1"/>
</dbReference>
<dbReference type="SUPFAM" id="SSF158446">
    <property type="entry name" value="IVS-encoded protein-like"/>
    <property type="match status" value="1"/>
</dbReference>
<accession>A0A521AM14</accession>
<dbReference type="InterPro" id="IPR012657">
    <property type="entry name" value="23S_rRNA-intervening_sequence"/>
</dbReference>
<protein>
    <submittedName>
        <fullName evidence="1">Four helix bundle protein</fullName>
    </submittedName>
</protein>
<dbReference type="InterPro" id="IPR036583">
    <property type="entry name" value="23S_rRNA_IVS_sf"/>
</dbReference>
<dbReference type="Gene3D" id="1.20.1440.60">
    <property type="entry name" value="23S rRNA-intervening sequence"/>
    <property type="match status" value="1"/>
</dbReference>
<sequence>MHNFKVLKVWQKSIDFAVDIYKATAFLPTDEKYGLIFQMKRASVSNSELETQVIIARLELLSDSTTMN</sequence>
<gene>
    <name evidence="1" type="ORF">SAMN06265350_101249</name>
</gene>
<dbReference type="AlphaFoldDB" id="A0A521AM14"/>
<dbReference type="OrthoDB" id="9811959at2"/>
<keyword evidence="2" id="KW-1185">Reference proteome</keyword>
<proteinExistence type="predicted"/>
<evidence type="ECO:0000313" key="1">
    <source>
        <dbReference type="EMBL" id="SMO35874.1"/>
    </source>
</evidence>
<dbReference type="NCBIfam" id="TIGR02436">
    <property type="entry name" value="four helix bundle protein"/>
    <property type="match status" value="1"/>
</dbReference>
<dbReference type="RefSeq" id="WP_142600778.1">
    <property type="nucleotide sequence ID" value="NZ_FXSZ01000001.1"/>
</dbReference>
<evidence type="ECO:0000313" key="2">
    <source>
        <dbReference type="Proteomes" id="UP000315971"/>
    </source>
</evidence>
<dbReference type="Proteomes" id="UP000315971">
    <property type="component" value="Unassembled WGS sequence"/>
</dbReference>
<dbReference type="EMBL" id="FXSZ01000001">
    <property type="protein sequence ID" value="SMO35874.1"/>
    <property type="molecule type" value="Genomic_DNA"/>
</dbReference>
<reference evidence="1 2" key="1">
    <citation type="submission" date="2017-05" db="EMBL/GenBank/DDBJ databases">
        <authorList>
            <person name="Varghese N."/>
            <person name="Submissions S."/>
        </authorList>
    </citation>
    <scope>NUCLEOTIDE SEQUENCE [LARGE SCALE GENOMIC DNA]</scope>
    <source>
        <strain evidence="1 2">DSM 21342</strain>
    </source>
</reference>